<dbReference type="PANTHER" id="PTHR48047">
    <property type="entry name" value="GLYCOSYLTRANSFERASE"/>
    <property type="match status" value="1"/>
</dbReference>
<feature type="domain" description="Cyclin N-terminal" evidence="4">
    <location>
        <begin position="47"/>
        <end position="109"/>
    </location>
</feature>
<reference evidence="5 6" key="2">
    <citation type="submission" date="2020-07" db="EMBL/GenBank/DDBJ databases">
        <title>Genome assembly of wild tea tree DASZ reveals pedigree and selection history of tea varieties.</title>
        <authorList>
            <person name="Zhang W."/>
        </authorList>
    </citation>
    <scope>NUCLEOTIDE SEQUENCE [LARGE SCALE GENOMIC DNA]</scope>
    <source>
        <strain evidence="6">cv. G240</strain>
        <tissue evidence="5">Leaf</tissue>
    </source>
</reference>
<gene>
    <name evidence="5" type="ORF">HYC85_006461</name>
</gene>
<reference evidence="6" key="1">
    <citation type="journal article" date="2020" name="Nat. Commun.">
        <title>Genome assembly of wild tea tree DASZ reveals pedigree and selection history of tea varieties.</title>
        <authorList>
            <person name="Zhang W."/>
            <person name="Zhang Y."/>
            <person name="Qiu H."/>
            <person name="Guo Y."/>
            <person name="Wan H."/>
            <person name="Zhang X."/>
            <person name="Scossa F."/>
            <person name="Alseekh S."/>
            <person name="Zhang Q."/>
            <person name="Wang P."/>
            <person name="Xu L."/>
            <person name="Schmidt M.H."/>
            <person name="Jia X."/>
            <person name="Li D."/>
            <person name="Zhu A."/>
            <person name="Guo F."/>
            <person name="Chen W."/>
            <person name="Ni D."/>
            <person name="Usadel B."/>
            <person name="Fernie A.R."/>
            <person name="Wen W."/>
        </authorList>
    </citation>
    <scope>NUCLEOTIDE SEQUENCE [LARGE SCALE GENOMIC DNA]</scope>
    <source>
        <strain evidence="6">cv. G240</strain>
    </source>
</reference>
<evidence type="ECO:0000313" key="5">
    <source>
        <dbReference type="EMBL" id="KAF5953605.1"/>
    </source>
</evidence>
<dbReference type="InterPro" id="IPR006671">
    <property type="entry name" value="Cyclin_N"/>
</dbReference>
<dbReference type="CDD" id="cd03784">
    <property type="entry name" value="GT1_Gtf-like"/>
    <property type="match status" value="1"/>
</dbReference>
<dbReference type="Gene3D" id="1.10.472.10">
    <property type="entry name" value="Cyclin-like"/>
    <property type="match status" value="1"/>
</dbReference>
<dbReference type="InterPro" id="IPR036915">
    <property type="entry name" value="Cyclin-like_sf"/>
</dbReference>
<dbReference type="Pfam" id="PF00134">
    <property type="entry name" value="Cyclin_N"/>
    <property type="match status" value="1"/>
</dbReference>
<dbReference type="PANTHER" id="PTHR48047:SF182">
    <property type="entry name" value="GLYCOSYLTRANSFERASE"/>
    <property type="match status" value="1"/>
</dbReference>
<dbReference type="Proteomes" id="UP000593564">
    <property type="component" value="Unassembled WGS sequence"/>
</dbReference>
<keyword evidence="2" id="KW-0808">Transferase</keyword>
<protein>
    <recommendedName>
        <fullName evidence="4">Cyclin N-terminal domain-containing protein</fullName>
    </recommendedName>
</protein>
<evidence type="ECO:0000259" key="4">
    <source>
        <dbReference type="Pfam" id="PF00134"/>
    </source>
</evidence>
<evidence type="ECO:0000256" key="1">
    <source>
        <dbReference type="ARBA" id="ARBA00009995"/>
    </source>
</evidence>
<evidence type="ECO:0000256" key="2">
    <source>
        <dbReference type="ARBA" id="ARBA00022679"/>
    </source>
</evidence>
<keyword evidence="3" id="KW-0284">Flavonoid biosynthesis</keyword>
<dbReference type="EMBL" id="JACBKZ010000003">
    <property type="protein sequence ID" value="KAF5953605.1"/>
    <property type="molecule type" value="Genomic_DNA"/>
</dbReference>
<sequence length="1050" mass="118462">MWRQRAEMAESLLLKERPLGEVDEDTVYVVNGGWIAQRKFKFLWVHFDRFLSRRVIDSDNWWVMQLLSVACLSLAAKMEEYRVPSPSEFQLECNFESKVIQRMELLLFQKTIERDQSLGHDINFHIFKLPTSDFGLPDGCETLLAASAGFISKLFMAFEKLHEPIEQLLRERRPDCIVSDMFHPWTADLGARLGISRFLFNVTGLFSLCCEESIRRYAPHDKVNSDAEIFALPGLPDDNIIFTNSKIPYWFKEEGTGYGQLLDEVLKSELKSYGVIVNSFYELEPAYAEYFKNEMGRKLRLIGPVCLFNKAFEEKAERGAKNSIDGNTILKWLDSKQPKSVLYVSFGSQASMAPEQFLEVAHGLETLGCPFIWVARDMSEYGQEEKEKEEGGENRCKKLPEGFEERVTLSPDKEHANIGWNSTIEGIGAGVPMITWPLVADQFFNESIVVDVLKTGIRVGNEEWLSYIWEPKVTVTREKVEAAVKWLMAGNGGDEVEDMRRRAKEMSEKAKKAVDHGGSSNADAIALINELKSRRHSVFGVRGIWFDNVALRYLVLFRVICVVVLCYCVGCEVHGTWCDNVVVAYVTLIAIGYVVRGLGHVKNDGPQKYLVGRHVNKCTKYQQWETHTRINYWSNVAGIVKLVSSANLREGHLKQLRRTPFWIMIETIHVNNLNHNEFRKCDELILKTIKTYDPRDNAFHIGGASVNFGSSDVRLIFGLQCGKRRLDLSSGQRPVSDFIQRRCPDTARLTSKLVKSLFLEAVNGRTKQDEEDYWICEHSIILEPQTDNTFPRFMKWDIGKLLSTAQGIDLSGPVNFQVWVIVKVDRLRSFDYEREVMGADVVVWQNVESDVFECVGGNKHFVDETKGDSRHTEAATHASNVEFEFGNGREECSSWEGHQPDIIVRGNGTDALHGSTNGKGNDGAFRDVEVRRDGVGVSDAGVRFRGEVVYNVSSIRADKLGAPMGEEAGGENGGCELGGTGGEQCARSLASCVNAGVANMDEGVAVIRLQTSFVHNIKNKVRQVRQLPDFEYPLLGGRNKKSVIDSCVVM</sequence>
<evidence type="ECO:0000313" key="6">
    <source>
        <dbReference type="Proteomes" id="UP000593564"/>
    </source>
</evidence>
<dbReference type="GO" id="GO:0009813">
    <property type="term" value="P:flavonoid biosynthetic process"/>
    <property type="evidence" value="ECO:0007669"/>
    <property type="project" value="UniProtKB-KW"/>
</dbReference>
<comment type="similarity">
    <text evidence="1">Belongs to the UDP-glycosyltransferase family.</text>
</comment>
<organism evidence="5 6">
    <name type="scientific">Camellia sinensis</name>
    <name type="common">Tea plant</name>
    <name type="synonym">Thea sinensis</name>
    <dbReference type="NCBI Taxonomy" id="4442"/>
    <lineage>
        <taxon>Eukaryota</taxon>
        <taxon>Viridiplantae</taxon>
        <taxon>Streptophyta</taxon>
        <taxon>Embryophyta</taxon>
        <taxon>Tracheophyta</taxon>
        <taxon>Spermatophyta</taxon>
        <taxon>Magnoliopsida</taxon>
        <taxon>eudicotyledons</taxon>
        <taxon>Gunneridae</taxon>
        <taxon>Pentapetalae</taxon>
        <taxon>asterids</taxon>
        <taxon>Ericales</taxon>
        <taxon>Theaceae</taxon>
        <taxon>Camellia</taxon>
    </lineage>
</organism>
<dbReference type="Pfam" id="PF00201">
    <property type="entry name" value="UDPGT"/>
    <property type="match status" value="1"/>
</dbReference>
<evidence type="ECO:0000256" key="3">
    <source>
        <dbReference type="ARBA" id="ARBA00023241"/>
    </source>
</evidence>
<dbReference type="SUPFAM" id="SSF53756">
    <property type="entry name" value="UDP-Glycosyltransferase/glycogen phosphorylase"/>
    <property type="match status" value="1"/>
</dbReference>
<dbReference type="GO" id="GO:0035251">
    <property type="term" value="F:UDP-glucosyltransferase activity"/>
    <property type="evidence" value="ECO:0007669"/>
    <property type="project" value="TreeGrafter"/>
</dbReference>
<proteinExistence type="inferred from homology"/>
<keyword evidence="6" id="KW-1185">Reference proteome</keyword>
<dbReference type="SUPFAM" id="SSF47954">
    <property type="entry name" value="Cyclin-like"/>
    <property type="match status" value="1"/>
</dbReference>
<accession>A0A7J7HM08</accession>
<dbReference type="Gene3D" id="3.40.50.2000">
    <property type="entry name" value="Glycogen Phosphorylase B"/>
    <property type="match status" value="3"/>
</dbReference>
<dbReference type="InterPro" id="IPR002213">
    <property type="entry name" value="UDP_glucos_trans"/>
</dbReference>
<name>A0A7J7HM08_CAMSI</name>
<comment type="caution">
    <text evidence="5">The sequence shown here is derived from an EMBL/GenBank/DDBJ whole genome shotgun (WGS) entry which is preliminary data.</text>
</comment>
<dbReference type="AlphaFoldDB" id="A0A7J7HM08"/>